<dbReference type="RefSeq" id="XP_018260717.1">
    <property type="nucleotide sequence ID" value="XM_018409714.1"/>
</dbReference>
<reference evidence="2" key="2">
    <citation type="submission" date="2013-07" db="EMBL/GenBank/DDBJ databases">
        <authorList>
            <consortium name="The Broad Institute Genome Sequencing Platform"/>
            <person name="Cuomo C."/>
            <person name="Litvintseva A."/>
            <person name="Chen Y."/>
            <person name="Heitman J."/>
            <person name="Sun S."/>
            <person name="Springer D."/>
            <person name="Dromer F."/>
            <person name="Young S.K."/>
            <person name="Zeng Q."/>
            <person name="Gargeya S."/>
            <person name="Fitzgerald M."/>
            <person name="Abouelleil A."/>
            <person name="Alvarado L."/>
            <person name="Berlin A.M."/>
            <person name="Chapman S.B."/>
            <person name="Dewar J."/>
            <person name="Goldberg J."/>
            <person name="Griggs A."/>
            <person name="Gujja S."/>
            <person name="Hansen M."/>
            <person name="Howarth C."/>
            <person name="Imamovic A."/>
            <person name="Larimer J."/>
            <person name="McCowan C."/>
            <person name="Murphy C."/>
            <person name="Pearson M."/>
            <person name="Priest M."/>
            <person name="Roberts A."/>
            <person name="Saif S."/>
            <person name="Shea T."/>
            <person name="Sykes S."/>
            <person name="Wortman J."/>
            <person name="Nusbaum C."/>
            <person name="Birren B."/>
        </authorList>
    </citation>
    <scope>NUCLEOTIDE SEQUENCE</scope>
    <source>
        <strain evidence="2">CBS 10117</strain>
    </source>
</reference>
<dbReference type="EMBL" id="CP144538">
    <property type="protein sequence ID" value="WWC64421.1"/>
    <property type="molecule type" value="Genomic_DNA"/>
</dbReference>
<evidence type="ECO:0000313" key="2">
    <source>
        <dbReference type="EMBL" id="WWC64421.1"/>
    </source>
</evidence>
<dbReference type="EMBL" id="KI894034">
    <property type="protein sequence ID" value="OBR82875.1"/>
    <property type="molecule type" value="Genomic_DNA"/>
</dbReference>
<gene>
    <name evidence="1" type="ORF">I303_06432</name>
    <name evidence="2" type="ORF">I303_107031</name>
</gene>
<reference evidence="2" key="3">
    <citation type="submission" date="2024-02" db="EMBL/GenBank/DDBJ databases">
        <title>Comparative genomics of Cryptococcus and Kwoniella reveals pathogenesis evolution and contrasting modes of karyotype evolution via chromosome fusion or intercentromeric recombination.</title>
        <authorList>
            <person name="Coelho M.A."/>
            <person name="David-Palma M."/>
            <person name="Shea T."/>
            <person name="Bowers K."/>
            <person name="McGinley-Smith S."/>
            <person name="Mohammad A.W."/>
            <person name="Gnirke A."/>
            <person name="Yurkov A.M."/>
            <person name="Nowrousian M."/>
            <person name="Sun S."/>
            <person name="Cuomo C.A."/>
            <person name="Heitman J."/>
        </authorList>
    </citation>
    <scope>NUCLEOTIDE SEQUENCE</scope>
    <source>
        <strain evidence="2">CBS 10117</strain>
    </source>
</reference>
<reference evidence="1" key="1">
    <citation type="submission" date="2013-07" db="EMBL/GenBank/DDBJ databases">
        <title>The Genome Sequence of Cryptococcus dejecticola CBS10117.</title>
        <authorList>
            <consortium name="The Broad Institute Genome Sequencing Platform"/>
            <person name="Cuomo C."/>
            <person name="Litvintseva A."/>
            <person name="Chen Y."/>
            <person name="Heitman J."/>
            <person name="Sun S."/>
            <person name="Springer D."/>
            <person name="Dromer F."/>
            <person name="Young S.K."/>
            <person name="Zeng Q."/>
            <person name="Gargeya S."/>
            <person name="Fitzgerald M."/>
            <person name="Abouelleil A."/>
            <person name="Alvarado L."/>
            <person name="Berlin A.M."/>
            <person name="Chapman S.B."/>
            <person name="Dewar J."/>
            <person name="Goldberg J."/>
            <person name="Griggs A."/>
            <person name="Gujja S."/>
            <person name="Hansen M."/>
            <person name="Howarth C."/>
            <person name="Imamovic A."/>
            <person name="Larimer J."/>
            <person name="McCowan C."/>
            <person name="Murphy C."/>
            <person name="Pearson M."/>
            <person name="Priest M."/>
            <person name="Roberts A."/>
            <person name="Saif S."/>
            <person name="Shea T."/>
            <person name="Sykes S."/>
            <person name="Wortman J."/>
            <person name="Nusbaum C."/>
            <person name="Birren B."/>
        </authorList>
    </citation>
    <scope>NUCLEOTIDE SEQUENCE [LARGE SCALE GENOMIC DNA]</scope>
    <source>
        <strain evidence="1">CBS 10117</strain>
    </source>
</reference>
<dbReference type="KEGG" id="kdj:28970131"/>
<organism evidence="1">
    <name type="scientific">Kwoniella dejecticola CBS 10117</name>
    <dbReference type="NCBI Taxonomy" id="1296121"/>
    <lineage>
        <taxon>Eukaryota</taxon>
        <taxon>Fungi</taxon>
        <taxon>Dikarya</taxon>
        <taxon>Basidiomycota</taxon>
        <taxon>Agaricomycotina</taxon>
        <taxon>Tremellomycetes</taxon>
        <taxon>Tremellales</taxon>
        <taxon>Cryptococcaceae</taxon>
        <taxon>Kwoniella</taxon>
    </lineage>
</organism>
<dbReference type="Proteomes" id="UP000078595">
    <property type="component" value="Chromosome 9"/>
</dbReference>
<dbReference type="VEuPathDB" id="FungiDB:I303_06432"/>
<keyword evidence="3" id="KW-1185">Reference proteome</keyword>
<evidence type="ECO:0000313" key="1">
    <source>
        <dbReference type="EMBL" id="OBR82875.1"/>
    </source>
</evidence>
<protein>
    <submittedName>
        <fullName evidence="1">Uncharacterized protein</fullName>
    </submittedName>
</protein>
<sequence length="218" mass="24374">MRIVEHIGNHPGYRSLVCHLPERGVWFGMMANGSEDEDSKAPGFRDWLRITLLHFFGFGGHDVGHDLITELLAAEKKVIDRNLPLLQPTEGSTTPATTVEGTFVCEGLMTLHCGLNNMVERLEGLVTLPWGSAYYGSRRPLFASTSVEHAEGNGARRYEGCWELTLYRSGEIIRGSPFVAYLEEVDGVHGAQLRILERVCLDSEEEVFGDELVFHKLQ</sequence>
<accession>A0A1A5ZYJ1</accession>
<dbReference type="AlphaFoldDB" id="A0A1A5ZYJ1"/>
<proteinExistence type="predicted"/>
<name>A0A1A5ZYJ1_9TREE</name>
<evidence type="ECO:0000313" key="3">
    <source>
        <dbReference type="Proteomes" id="UP000078595"/>
    </source>
</evidence>
<dbReference type="GeneID" id="28970131"/>